<reference evidence="1" key="1">
    <citation type="journal article" date="2020" name="New Phytol.">
        <title>Comparative genomics reveals dynamic genome evolution in host specialist ectomycorrhizal fungi.</title>
        <authorList>
            <person name="Lofgren L.A."/>
            <person name="Nguyen N.H."/>
            <person name="Vilgalys R."/>
            <person name="Ruytinx J."/>
            <person name="Liao H.L."/>
            <person name="Branco S."/>
            <person name="Kuo A."/>
            <person name="LaButti K."/>
            <person name="Lipzen A."/>
            <person name="Andreopoulos W."/>
            <person name="Pangilinan J."/>
            <person name="Riley R."/>
            <person name="Hundley H."/>
            <person name="Na H."/>
            <person name="Barry K."/>
            <person name="Grigoriev I.V."/>
            <person name="Stajich J.E."/>
            <person name="Kennedy P.G."/>
        </authorList>
    </citation>
    <scope>NUCLEOTIDE SEQUENCE</scope>
    <source>
        <strain evidence="1">FC203</strain>
    </source>
</reference>
<dbReference type="GeneID" id="64656865"/>
<dbReference type="Proteomes" id="UP001195769">
    <property type="component" value="Unassembled WGS sequence"/>
</dbReference>
<accession>A0AAD4DYR6</accession>
<evidence type="ECO:0000313" key="1">
    <source>
        <dbReference type="EMBL" id="KAG1896575.1"/>
    </source>
</evidence>
<dbReference type="RefSeq" id="XP_041222151.1">
    <property type="nucleotide sequence ID" value="XM_041362567.1"/>
</dbReference>
<proteinExistence type="predicted"/>
<dbReference type="EMBL" id="JABBWK010000054">
    <property type="protein sequence ID" value="KAG1896575.1"/>
    <property type="molecule type" value="Genomic_DNA"/>
</dbReference>
<gene>
    <name evidence="1" type="ORF">F5891DRAFT_1053249</name>
</gene>
<dbReference type="AlphaFoldDB" id="A0AAD4DYR6"/>
<sequence>MVTENEGVARYGCLHTHIWIRKPYSNPRSYHSMRCGGRWVSLLLRTNCAGQLRRPSMDDMKSLTVGFGRRVCLSRRLADNPFYIDLPWSFCIGQRPESPINTQDSESVISNVTPFEIDVIPHGPCEVVRNEIAY</sequence>
<evidence type="ECO:0000313" key="2">
    <source>
        <dbReference type="Proteomes" id="UP001195769"/>
    </source>
</evidence>
<organism evidence="1 2">
    <name type="scientific">Suillus fuscotomentosus</name>
    <dbReference type="NCBI Taxonomy" id="1912939"/>
    <lineage>
        <taxon>Eukaryota</taxon>
        <taxon>Fungi</taxon>
        <taxon>Dikarya</taxon>
        <taxon>Basidiomycota</taxon>
        <taxon>Agaricomycotina</taxon>
        <taxon>Agaricomycetes</taxon>
        <taxon>Agaricomycetidae</taxon>
        <taxon>Boletales</taxon>
        <taxon>Suillineae</taxon>
        <taxon>Suillaceae</taxon>
        <taxon>Suillus</taxon>
    </lineage>
</organism>
<comment type="caution">
    <text evidence="1">The sequence shown here is derived from an EMBL/GenBank/DDBJ whole genome shotgun (WGS) entry which is preliminary data.</text>
</comment>
<name>A0AAD4DYR6_9AGAM</name>
<protein>
    <submittedName>
        <fullName evidence="1">Uncharacterized protein</fullName>
    </submittedName>
</protein>
<keyword evidence="2" id="KW-1185">Reference proteome</keyword>